<keyword evidence="8" id="KW-1003">Cell membrane</keyword>
<comment type="subcellular location">
    <subcellularLocation>
        <location evidence="8">Cell inner membrane</location>
        <topology evidence="8">Multi-pass membrane protein</topology>
    </subcellularLocation>
    <subcellularLocation>
        <location evidence="1">Membrane</location>
        <topology evidence="1">Multi-pass membrane protein</topology>
    </subcellularLocation>
</comment>
<reference evidence="10" key="1">
    <citation type="submission" date="2020-10" db="EMBL/GenBank/DDBJ databases">
        <authorList>
            <person name="Castelo-Branco R."/>
            <person name="Eusebio N."/>
            <person name="Adriana R."/>
            <person name="Vieira A."/>
            <person name="Brugerolle De Fraissinette N."/>
            <person name="Rezende De Castro R."/>
            <person name="Schneider M.P."/>
            <person name="Vasconcelos V."/>
            <person name="Leao P.N."/>
        </authorList>
    </citation>
    <scope>NUCLEOTIDE SEQUENCE</scope>
    <source>
        <strain evidence="10">LEGE 07157</strain>
    </source>
</reference>
<feature type="transmembrane region" description="Helical" evidence="8">
    <location>
        <begin position="418"/>
        <end position="437"/>
    </location>
</feature>
<keyword evidence="3 8" id="KW-0812">Transmembrane</keyword>
<evidence type="ECO:0000256" key="8">
    <source>
        <dbReference type="HAMAP-Rule" id="MF_01308"/>
    </source>
</evidence>
<gene>
    <name evidence="8 10" type="primary">pxcA</name>
    <name evidence="10" type="ORF">IQ249_19920</name>
</gene>
<feature type="region of interest" description="Disordered" evidence="9">
    <location>
        <begin position="152"/>
        <end position="187"/>
    </location>
</feature>
<evidence type="ECO:0000256" key="5">
    <source>
        <dbReference type="ARBA" id="ARBA00022989"/>
    </source>
</evidence>
<keyword evidence="8" id="KW-0997">Cell inner membrane</keyword>
<evidence type="ECO:0000256" key="4">
    <source>
        <dbReference type="ARBA" id="ARBA00022781"/>
    </source>
</evidence>
<evidence type="ECO:0000256" key="9">
    <source>
        <dbReference type="SAM" id="MobiDB-lite"/>
    </source>
</evidence>
<dbReference type="Proteomes" id="UP000654482">
    <property type="component" value="Unassembled WGS sequence"/>
</dbReference>
<dbReference type="PANTHER" id="PTHR33650:SF2">
    <property type="entry name" value="CHLOROPLAST ENVELOPE MEMBRANE PROTEIN"/>
    <property type="match status" value="1"/>
</dbReference>
<evidence type="ECO:0000256" key="6">
    <source>
        <dbReference type="ARBA" id="ARBA00023065"/>
    </source>
</evidence>
<dbReference type="Pfam" id="PF03040">
    <property type="entry name" value="CemA"/>
    <property type="match status" value="1"/>
</dbReference>
<feature type="transmembrane region" description="Helical" evidence="8">
    <location>
        <begin position="335"/>
        <end position="354"/>
    </location>
</feature>
<dbReference type="EMBL" id="JADEWZ010000039">
    <property type="protein sequence ID" value="MBE9118164.1"/>
    <property type="molecule type" value="Genomic_DNA"/>
</dbReference>
<keyword evidence="7 8" id="KW-0472">Membrane</keyword>
<evidence type="ECO:0000256" key="2">
    <source>
        <dbReference type="ARBA" id="ARBA00022448"/>
    </source>
</evidence>
<dbReference type="NCBIfam" id="NF002703">
    <property type="entry name" value="PRK02507.1-1"/>
    <property type="match status" value="1"/>
</dbReference>
<sequence length="457" mass="52509">MKLNNLFNTVKCWLTDTPDRALERAYRAALTIKAIEDEYFSGQKVCIQANEYGENVWGYCQTEVKNNLKIAKRGLAEFNATRSFIGKPEPQSDYLEAELSSYSSDLRERAAITIEKLNFIDEVLSKYKKRSKRQKVDKTSLSLVEIPPENQNPVAQTIEKSSRKLRKTESERALNPESENKEETLPTITDKAGVLPRSLLRTLRRIQRDVDPNVGGSEAAAIEKFRQSRNRTAISIRFLLVLIIVPLLTHQITKNFLINPIVDRSLFDPNIEVVFLNEDMQEEAMEELHQFERALEFKQLLGLVPKQSDRAIEEQVKEKALEIAENYRHRGSSSVANIFADICSIIAFTWVILISKRDILILKSFIDELVYGLSDSAKSFLIILFTDMFVGFHSPHGWEIVLEGISRHFGLPESRDFNFLFIATFPVILDTVLKYWIFRYLNRISPSAVATYKTMNE</sequence>
<evidence type="ECO:0000256" key="7">
    <source>
        <dbReference type="ARBA" id="ARBA00023136"/>
    </source>
</evidence>
<keyword evidence="5 8" id="KW-1133">Transmembrane helix</keyword>
<keyword evidence="11" id="KW-1185">Reference proteome</keyword>
<comment type="caution">
    <text evidence="10">The sequence shown here is derived from an EMBL/GenBank/DDBJ whole genome shotgun (WGS) entry which is preliminary data.</text>
</comment>
<evidence type="ECO:0000313" key="11">
    <source>
        <dbReference type="Proteomes" id="UP000654482"/>
    </source>
</evidence>
<organism evidence="10 11">
    <name type="scientific">Lusitaniella coriacea LEGE 07157</name>
    <dbReference type="NCBI Taxonomy" id="945747"/>
    <lineage>
        <taxon>Bacteria</taxon>
        <taxon>Bacillati</taxon>
        <taxon>Cyanobacteriota</taxon>
        <taxon>Cyanophyceae</taxon>
        <taxon>Spirulinales</taxon>
        <taxon>Lusitaniellaceae</taxon>
        <taxon>Lusitaniella</taxon>
    </lineage>
</organism>
<evidence type="ECO:0000256" key="1">
    <source>
        <dbReference type="ARBA" id="ARBA00004141"/>
    </source>
</evidence>
<keyword evidence="6 8" id="KW-0406">Ion transport</keyword>
<protein>
    <recommendedName>
        <fullName evidence="8">Proton extrusion protein PxcA</fullName>
    </recommendedName>
</protein>
<dbReference type="RefSeq" id="WP_194031253.1">
    <property type="nucleotide sequence ID" value="NZ_JADEWZ010000039.1"/>
</dbReference>
<evidence type="ECO:0000256" key="3">
    <source>
        <dbReference type="ARBA" id="ARBA00022692"/>
    </source>
</evidence>
<dbReference type="InterPro" id="IPR004282">
    <property type="entry name" value="CemA"/>
</dbReference>
<name>A0A8J7DZ08_9CYAN</name>
<comment type="similarity">
    <text evidence="8">Belongs to the CemA family.</text>
</comment>
<feature type="transmembrane region" description="Helical" evidence="8">
    <location>
        <begin position="380"/>
        <end position="398"/>
    </location>
</feature>
<feature type="transmembrane region" description="Helical" evidence="8">
    <location>
        <begin position="234"/>
        <end position="253"/>
    </location>
</feature>
<dbReference type="PANTHER" id="PTHR33650">
    <property type="entry name" value="CHLOROPLAST ENVELOPE MEMBRANE PROTEIN-RELATED"/>
    <property type="match status" value="1"/>
</dbReference>
<comment type="function">
    <text evidence="8">Required for H(+) efflux immediately after light irradiation to form a rapid H(+) concentration gradient across the thylakoid membranes. Together with PxcL, contributes to transient H(+) uptake following dark to light transition.</text>
</comment>
<proteinExistence type="inferred from homology"/>
<keyword evidence="4 8" id="KW-0375">Hydrogen ion transport</keyword>
<dbReference type="GO" id="GO:0015078">
    <property type="term" value="F:proton transmembrane transporter activity"/>
    <property type="evidence" value="ECO:0007669"/>
    <property type="project" value="UniProtKB-UniRule"/>
</dbReference>
<dbReference type="AlphaFoldDB" id="A0A8J7DZ08"/>
<feature type="compositionally biased region" description="Basic and acidic residues" evidence="9">
    <location>
        <begin position="167"/>
        <end position="184"/>
    </location>
</feature>
<keyword evidence="2 8" id="KW-0813">Transport</keyword>
<dbReference type="HAMAP" id="MF_01308">
    <property type="entry name" value="CemA_PxcA"/>
    <property type="match status" value="1"/>
</dbReference>
<accession>A0A8J7DZ08</accession>
<dbReference type="GO" id="GO:0005886">
    <property type="term" value="C:plasma membrane"/>
    <property type="evidence" value="ECO:0007669"/>
    <property type="project" value="UniProtKB-SubCell"/>
</dbReference>
<evidence type="ECO:0000313" key="10">
    <source>
        <dbReference type="EMBL" id="MBE9118164.1"/>
    </source>
</evidence>